<feature type="region of interest" description="Disordered" evidence="1">
    <location>
        <begin position="1"/>
        <end position="20"/>
    </location>
</feature>
<dbReference type="Pfam" id="PF17914">
    <property type="entry name" value="HopA1"/>
    <property type="match status" value="1"/>
</dbReference>
<dbReference type="KEGG" id="splu:LK06_027605"/>
<dbReference type="OrthoDB" id="2408361at2"/>
<dbReference type="InterPro" id="IPR040871">
    <property type="entry name" value="HopA1"/>
</dbReference>
<sequence>MNTTTTAPTSAVTAMTVPPPPPGPLAPGILRILVNTTVAAGATAATAGGRNVTADDPRALRAALAEELYRRHHMGRTDEETPAPRVLRDTALEARLLDAMPHRHLTRIVEPAGEGDDRHVPVLLDGVRVTMARERVDPTRIRADGRLSVRLDAARPALSPGFFLCEGTVPARARSTATLRVYLHVTELEAAPGVWSAVLGLLETERLPYRAKIASSRNGYPRQDACVVYLGPESWGAAELLADAARDLPGLGGNVSDFVRRLAPGVGAAWEPADDRPGMRRVSFGEHRAAAVASGLVSHAEDPAGRSLHEAVRDSLVEAGIDPADPAHNAASPRTVLPSPAATAATPSTPSYDGPPPPLLAGLPRPFAAIGR</sequence>
<accession>A0A221P5S7</accession>
<dbReference type="RefSeq" id="WP_052269673.1">
    <property type="nucleotide sequence ID" value="NZ_CP021080.1"/>
</dbReference>
<name>A0A221P5S7_9ACTN</name>
<feature type="compositionally biased region" description="Low complexity" evidence="1">
    <location>
        <begin position="1"/>
        <end position="16"/>
    </location>
</feature>
<organism evidence="2 3">
    <name type="scientific">Streptomyces pluripotens</name>
    <dbReference type="NCBI Taxonomy" id="1355015"/>
    <lineage>
        <taxon>Bacteria</taxon>
        <taxon>Bacillati</taxon>
        <taxon>Actinomycetota</taxon>
        <taxon>Actinomycetes</taxon>
        <taxon>Kitasatosporales</taxon>
        <taxon>Streptomycetaceae</taxon>
        <taxon>Streptomyces</taxon>
    </lineage>
</organism>
<feature type="region of interest" description="Disordered" evidence="1">
    <location>
        <begin position="321"/>
        <end position="372"/>
    </location>
</feature>
<dbReference type="STRING" id="1355015.LK06_027605"/>
<feature type="compositionally biased region" description="Low complexity" evidence="1">
    <location>
        <begin position="360"/>
        <end position="372"/>
    </location>
</feature>
<dbReference type="Proteomes" id="UP000031501">
    <property type="component" value="Chromosome"/>
</dbReference>
<protein>
    <submittedName>
        <fullName evidence="2">Uncharacterized protein</fullName>
    </submittedName>
</protein>
<dbReference type="EMBL" id="CP022433">
    <property type="protein sequence ID" value="ASN27368.1"/>
    <property type="molecule type" value="Genomic_DNA"/>
</dbReference>
<feature type="compositionally biased region" description="Low complexity" evidence="1">
    <location>
        <begin position="338"/>
        <end position="352"/>
    </location>
</feature>
<proteinExistence type="predicted"/>
<keyword evidence="3" id="KW-1185">Reference proteome</keyword>
<gene>
    <name evidence="2" type="ORF">LK07_28775</name>
</gene>
<evidence type="ECO:0000256" key="1">
    <source>
        <dbReference type="SAM" id="MobiDB-lite"/>
    </source>
</evidence>
<reference evidence="2 3" key="1">
    <citation type="submission" date="2017-07" db="EMBL/GenBank/DDBJ databases">
        <title>Genome sequence of Streptomyces pluripotens MUSC 137T.</title>
        <authorList>
            <person name="Ser H.-L."/>
            <person name="Lee L.-H."/>
        </authorList>
    </citation>
    <scope>NUCLEOTIDE SEQUENCE [LARGE SCALE GENOMIC DNA]</scope>
    <source>
        <strain evidence="2 3">MUSC 137</strain>
    </source>
</reference>
<evidence type="ECO:0000313" key="3">
    <source>
        <dbReference type="Proteomes" id="UP000031501"/>
    </source>
</evidence>
<dbReference type="AlphaFoldDB" id="A0A221P5S7"/>
<evidence type="ECO:0000313" key="2">
    <source>
        <dbReference type="EMBL" id="ASN27368.1"/>
    </source>
</evidence>